<feature type="signal peptide" evidence="1">
    <location>
        <begin position="1"/>
        <end position="18"/>
    </location>
</feature>
<evidence type="ECO:0000256" key="1">
    <source>
        <dbReference type="SAM" id="SignalP"/>
    </source>
</evidence>
<evidence type="ECO:0008006" key="4">
    <source>
        <dbReference type="Google" id="ProtNLM"/>
    </source>
</evidence>
<dbReference type="Proteomes" id="UP000269721">
    <property type="component" value="Unassembled WGS sequence"/>
</dbReference>
<dbReference type="AlphaFoldDB" id="A0A4P9W881"/>
<gene>
    <name evidence="2" type="ORF">BDK51DRAFT_29573</name>
</gene>
<name>A0A4P9W881_9FUNG</name>
<protein>
    <recommendedName>
        <fullName evidence="4">IGFBP N-terminal domain-containing protein</fullName>
    </recommendedName>
</protein>
<keyword evidence="3" id="KW-1185">Reference proteome</keyword>
<evidence type="ECO:0000313" key="2">
    <source>
        <dbReference type="EMBL" id="RKO87000.1"/>
    </source>
</evidence>
<accession>A0A4P9W881</accession>
<evidence type="ECO:0000313" key="3">
    <source>
        <dbReference type="Proteomes" id="UP000269721"/>
    </source>
</evidence>
<keyword evidence="1" id="KW-0732">Signal</keyword>
<dbReference type="EMBL" id="KZ997754">
    <property type="protein sequence ID" value="RKO87000.1"/>
    <property type="molecule type" value="Genomic_DNA"/>
</dbReference>
<proteinExistence type="predicted"/>
<organism evidence="2 3">
    <name type="scientific">Blyttiomyces helicus</name>
    <dbReference type="NCBI Taxonomy" id="388810"/>
    <lineage>
        <taxon>Eukaryota</taxon>
        <taxon>Fungi</taxon>
        <taxon>Fungi incertae sedis</taxon>
        <taxon>Chytridiomycota</taxon>
        <taxon>Chytridiomycota incertae sedis</taxon>
        <taxon>Chytridiomycetes</taxon>
        <taxon>Chytridiomycetes incertae sedis</taxon>
        <taxon>Blyttiomyces</taxon>
    </lineage>
</organism>
<sequence>MQIISALATVMLATAVLATPVAQFGGEFGIDPVIANIVAGKGEHCGGKAVPARVCEKSLRCDPSLKPDAFGICIDPNGAPIIFPAFPSSPDSPLPRPLQFHPQFGPGPVFFPVGKGGVCSGDGTLLRHFCKKGLFCKIDPLVTTATGICTARPTNRKNFT</sequence>
<feature type="chain" id="PRO_5020725217" description="IGFBP N-terminal domain-containing protein" evidence="1">
    <location>
        <begin position="19"/>
        <end position="160"/>
    </location>
</feature>
<reference evidence="3" key="1">
    <citation type="journal article" date="2018" name="Nat. Microbiol.">
        <title>Leveraging single-cell genomics to expand the fungal tree of life.</title>
        <authorList>
            <person name="Ahrendt S.R."/>
            <person name="Quandt C.A."/>
            <person name="Ciobanu D."/>
            <person name="Clum A."/>
            <person name="Salamov A."/>
            <person name="Andreopoulos B."/>
            <person name="Cheng J.F."/>
            <person name="Woyke T."/>
            <person name="Pelin A."/>
            <person name="Henrissat B."/>
            <person name="Reynolds N.K."/>
            <person name="Benny G.L."/>
            <person name="Smith M.E."/>
            <person name="James T.Y."/>
            <person name="Grigoriev I.V."/>
        </authorList>
    </citation>
    <scope>NUCLEOTIDE SEQUENCE [LARGE SCALE GENOMIC DNA]</scope>
</reference>